<sequence length="355" mass="40216">MIKPYTAVGLVPTVRGIRRRADIGDNIEHLRHLAKAAAWLSSLDLPVRLIAIPEGALQGFNDEVLDLDHVAFARDCAIDVPGEETKQLGEIARAFDSFVIAQAKARHPDFPDRFFNVGFILDRAGKLILKHHKVAPLFPVEHSVVPHNVYDTWIAKYGNNLDAFWPVVDTEIGRLGIMMANEGSYPENARALALNGAEVIYRGSYPHPAAGNGMFEIQTRARALDNNLYVVAPNMGTYYLSREDTTPIDTFGGQSLIVDYKGRVVGEQRYGAGSTYVAGVIDIQALRDHRARAQWDNWMKDLPTELYQLLYKQPIYPKNIYLDRVPMKHAEYRKEIIERQIRLMHERGIWKKPDE</sequence>
<gene>
    <name evidence="3" type="ORF">LZC94_37275</name>
</gene>
<evidence type="ECO:0000259" key="2">
    <source>
        <dbReference type="PROSITE" id="PS50263"/>
    </source>
</evidence>
<organism evidence="3 4">
    <name type="scientific">Pendulispora albinea</name>
    <dbReference type="NCBI Taxonomy" id="2741071"/>
    <lineage>
        <taxon>Bacteria</taxon>
        <taxon>Pseudomonadati</taxon>
        <taxon>Myxococcota</taxon>
        <taxon>Myxococcia</taxon>
        <taxon>Myxococcales</taxon>
        <taxon>Sorangiineae</taxon>
        <taxon>Pendulisporaceae</taxon>
        <taxon>Pendulispora</taxon>
    </lineage>
</organism>
<accession>A0ABZ2LV37</accession>
<name>A0ABZ2LV37_9BACT</name>
<dbReference type="PROSITE" id="PS50263">
    <property type="entry name" value="CN_HYDROLASE"/>
    <property type="match status" value="1"/>
</dbReference>
<dbReference type="Gene3D" id="3.60.110.10">
    <property type="entry name" value="Carbon-nitrogen hydrolase"/>
    <property type="match status" value="1"/>
</dbReference>
<dbReference type="SUPFAM" id="SSF56317">
    <property type="entry name" value="Carbon-nitrogen hydrolase"/>
    <property type="match status" value="1"/>
</dbReference>
<evidence type="ECO:0000256" key="1">
    <source>
        <dbReference type="ARBA" id="ARBA00022801"/>
    </source>
</evidence>
<dbReference type="Pfam" id="PF00795">
    <property type="entry name" value="CN_hydrolase"/>
    <property type="match status" value="1"/>
</dbReference>
<dbReference type="PANTHER" id="PTHR43674">
    <property type="entry name" value="NITRILASE C965.09-RELATED"/>
    <property type="match status" value="1"/>
</dbReference>
<dbReference type="InterPro" id="IPR050345">
    <property type="entry name" value="Aliph_Amidase/BUP"/>
</dbReference>
<dbReference type="PANTHER" id="PTHR43674:SF16">
    <property type="entry name" value="CARBON-NITROGEN FAMILY, PUTATIVE (AFU_ORTHOLOGUE AFUA_5G02350)-RELATED"/>
    <property type="match status" value="1"/>
</dbReference>
<protein>
    <recommendedName>
        <fullName evidence="2">CN hydrolase domain-containing protein</fullName>
    </recommendedName>
</protein>
<feature type="domain" description="CN hydrolase" evidence="2">
    <location>
        <begin position="7"/>
        <end position="283"/>
    </location>
</feature>
<evidence type="ECO:0000313" key="3">
    <source>
        <dbReference type="EMBL" id="WXB13484.1"/>
    </source>
</evidence>
<dbReference type="EMBL" id="CP089984">
    <property type="protein sequence ID" value="WXB13484.1"/>
    <property type="molecule type" value="Genomic_DNA"/>
</dbReference>
<dbReference type="RefSeq" id="WP_394823094.1">
    <property type="nucleotide sequence ID" value="NZ_CP089984.1"/>
</dbReference>
<keyword evidence="4" id="KW-1185">Reference proteome</keyword>
<proteinExistence type="predicted"/>
<dbReference type="InterPro" id="IPR036526">
    <property type="entry name" value="C-N_Hydrolase_sf"/>
</dbReference>
<dbReference type="InterPro" id="IPR003010">
    <property type="entry name" value="C-N_Hydrolase"/>
</dbReference>
<keyword evidence="1" id="KW-0378">Hydrolase</keyword>
<reference evidence="3 4" key="1">
    <citation type="submission" date="2021-12" db="EMBL/GenBank/DDBJ databases">
        <title>Discovery of the Pendulisporaceae a myxobacterial family with distinct sporulation behavior and unique specialized metabolism.</title>
        <authorList>
            <person name="Garcia R."/>
            <person name="Popoff A."/>
            <person name="Bader C.D."/>
            <person name="Loehr J."/>
            <person name="Walesch S."/>
            <person name="Walt C."/>
            <person name="Boldt J."/>
            <person name="Bunk B."/>
            <person name="Haeckl F.J.F.P.J."/>
            <person name="Gunesch A.P."/>
            <person name="Birkelbach J."/>
            <person name="Nuebel U."/>
            <person name="Pietschmann T."/>
            <person name="Bach T."/>
            <person name="Mueller R."/>
        </authorList>
    </citation>
    <scope>NUCLEOTIDE SEQUENCE [LARGE SCALE GENOMIC DNA]</scope>
    <source>
        <strain evidence="3 4">MSr11954</strain>
    </source>
</reference>
<evidence type="ECO:0000313" key="4">
    <source>
        <dbReference type="Proteomes" id="UP001370348"/>
    </source>
</evidence>
<dbReference type="Proteomes" id="UP001370348">
    <property type="component" value="Chromosome"/>
</dbReference>